<dbReference type="GO" id="GO:0012505">
    <property type="term" value="C:endomembrane system"/>
    <property type="evidence" value="ECO:0007669"/>
    <property type="project" value="UniProtKB-SubCell"/>
</dbReference>
<comment type="caution">
    <text evidence="6">The sequence shown here is derived from an EMBL/GenBank/DDBJ whole genome shotgun (WGS) entry which is preliminary data.</text>
</comment>
<organism evidence="6 7">
    <name type="scientific">Pollutimonas nitritireducens</name>
    <dbReference type="NCBI Taxonomy" id="2045209"/>
    <lineage>
        <taxon>Bacteria</taxon>
        <taxon>Pseudomonadati</taxon>
        <taxon>Pseudomonadota</taxon>
        <taxon>Betaproteobacteria</taxon>
        <taxon>Burkholderiales</taxon>
        <taxon>Alcaligenaceae</taxon>
        <taxon>Pollutimonas</taxon>
    </lineage>
</organism>
<keyword evidence="6" id="KW-0808">Transferase</keyword>
<dbReference type="Gene3D" id="1.20.120.1630">
    <property type="match status" value="1"/>
</dbReference>
<comment type="subcellular location">
    <subcellularLocation>
        <location evidence="1">Endomembrane system</location>
        <topology evidence="1">Multi-pass membrane protein</topology>
    </subcellularLocation>
</comment>
<dbReference type="RefSeq" id="WP_102070497.1">
    <property type="nucleotide sequence ID" value="NZ_PDNV01000008.1"/>
</dbReference>
<gene>
    <name evidence="6" type="ORF">CR155_13160</name>
</gene>
<feature type="transmembrane region" description="Helical" evidence="5">
    <location>
        <begin position="91"/>
        <end position="122"/>
    </location>
</feature>
<dbReference type="PANTHER" id="PTHR12714:SF24">
    <property type="entry name" value="SLR1182 PROTEIN"/>
    <property type="match status" value="1"/>
</dbReference>
<dbReference type="Proteomes" id="UP000234328">
    <property type="component" value="Unassembled WGS sequence"/>
</dbReference>
<accession>A0A2N4UDZ5</accession>
<evidence type="ECO:0000256" key="5">
    <source>
        <dbReference type="SAM" id="Phobius"/>
    </source>
</evidence>
<dbReference type="AlphaFoldDB" id="A0A2N4UDZ5"/>
<dbReference type="GO" id="GO:0008168">
    <property type="term" value="F:methyltransferase activity"/>
    <property type="evidence" value="ECO:0007669"/>
    <property type="project" value="UniProtKB-KW"/>
</dbReference>
<keyword evidence="2 5" id="KW-0812">Transmembrane</keyword>
<feature type="transmembrane region" description="Helical" evidence="5">
    <location>
        <begin position="39"/>
        <end position="60"/>
    </location>
</feature>
<evidence type="ECO:0000256" key="1">
    <source>
        <dbReference type="ARBA" id="ARBA00004127"/>
    </source>
</evidence>
<keyword evidence="7" id="KW-1185">Reference proteome</keyword>
<proteinExistence type="predicted"/>
<reference evidence="6 7" key="1">
    <citation type="submission" date="2017-10" db="EMBL/GenBank/DDBJ databases">
        <title>Two draft genome sequences of Pusillimonas sp. strains isolated from a nitrate- and radionuclide-contaminated groundwater in Russia.</title>
        <authorList>
            <person name="Grouzdev D.S."/>
            <person name="Tourova T.P."/>
            <person name="Goeva M.A."/>
            <person name="Babich T.L."/>
            <person name="Sokolova D.S."/>
            <person name="Abdullin R."/>
            <person name="Poltaraus A.B."/>
            <person name="Toshchakov S.V."/>
            <person name="Nazina T.N."/>
        </authorList>
    </citation>
    <scope>NUCLEOTIDE SEQUENCE [LARGE SCALE GENOMIC DNA]</scope>
    <source>
        <strain evidence="6 7">JR1/69-2-13</strain>
    </source>
</reference>
<dbReference type="Pfam" id="PF04191">
    <property type="entry name" value="PEMT"/>
    <property type="match status" value="1"/>
</dbReference>
<protein>
    <submittedName>
        <fullName evidence="6">Protein-S-isoprenylcysteine methyltransferase</fullName>
    </submittedName>
</protein>
<evidence type="ECO:0000313" key="7">
    <source>
        <dbReference type="Proteomes" id="UP000234328"/>
    </source>
</evidence>
<dbReference type="GO" id="GO:0032259">
    <property type="term" value="P:methylation"/>
    <property type="evidence" value="ECO:0007669"/>
    <property type="project" value="UniProtKB-KW"/>
</dbReference>
<evidence type="ECO:0000256" key="3">
    <source>
        <dbReference type="ARBA" id="ARBA00022989"/>
    </source>
</evidence>
<dbReference type="InterPro" id="IPR007318">
    <property type="entry name" value="Phopholipid_MeTrfase"/>
</dbReference>
<keyword evidence="4 5" id="KW-0472">Membrane</keyword>
<name>A0A2N4UDZ5_9BURK</name>
<evidence type="ECO:0000256" key="2">
    <source>
        <dbReference type="ARBA" id="ARBA00022692"/>
    </source>
</evidence>
<keyword evidence="3 5" id="KW-1133">Transmembrane helix</keyword>
<keyword evidence="6" id="KW-0489">Methyltransferase</keyword>
<dbReference type="EMBL" id="PDNV01000008">
    <property type="protein sequence ID" value="PLC53227.1"/>
    <property type="molecule type" value="Genomic_DNA"/>
</dbReference>
<dbReference type="OrthoDB" id="9811969at2"/>
<evidence type="ECO:0000313" key="6">
    <source>
        <dbReference type="EMBL" id="PLC53227.1"/>
    </source>
</evidence>
<dbReference type="PANTHER" id="PTHR12714">
    <property type="entry name" value="PROTEIN-S ISOPRENYLCYSTEINE O-METHYLTRANSFERASE"/>
    <property type="match status" value="1"/>
</dbReference>
<sequence length="153" mass="16841">MNSLELAVPPPIIMLVTALIMWLISVLLPGFFLPSLSSVLAAVIISLIGLGISMAGIMAFKQAQTTPNPRNPGAASTLVTSGVYSFTRNPMYLGILLMLIAWAVFLGNALSLLFAFAFALYIHRYQIRPEERFLQENFGADFTSYKARVRAWI</sequence>
<feature type="transmembrane region" description="Helical" evidence="5">
    <location>
        <begin position="12"/>
        <end position="32"/>
    </location>
</feature>
<evidence type="ECO:0000256" key="4">
    <source>
        <dbReference type="ARBA" id="ARBA00023136"/>
    </source>
</evidence>